<protein>
    <submittedName>
        <fullName evidence="2">Uncharacterized protein</fullName>
    </submittedName>
</protein>
<dbReference type="RefSeq" id="WP_088441604.1">
    <property type="nucleotide sequence ID" value="NZ_NISK01000003.1"/>
</dbReference>
<proteinExistence type="predicted"/>
<accession>A0A246JR80</accession>
<dbReference type="EMBL" id="NISK01000003">
    <property type="protein sequence ID" value="OWQ95478.1"/>
    <property type="molecule type" value="Genomic_DNA"/>
</dbReference>
<feature type="compositionally biased region" description="Low complexity" evidence="1">
    <location>
        <begin position="13"/>
        <end position="27"/>
    </location>
</feature>
<dbReference type="AlphaFoldDB" id="A0A246JR80"/>
<gene>
    <name evidence="2" type="ORF">CDQ92_11660</name>
</gene>
<evidence type="ECO:0000313" key="2">
    <source>
        <dbReference type="EMBL" id="OWQ95478.1"/>
    </source>
</evidence>
<dbReference type="Proteomes" id="UP000197361">
    <property type="component" value="Unassembled WGS sequence"/>
</dbReference>
<reference evidence="2 3" key="1">
    <citation type="journal article" date="2010" name="Int. J. Syst. Evol. Microbiol.">
        <title>Sphingopyxis bauzanensis sp. nov., a psychrophilic bacterium isolated from soil.</title>
        <authorList>
            <person name="Zhang D.C."/>
            <person name="Liu H.C."/>
            <person name="Xin Y.H."/>
            <person name="Zhou Y.G."/>
            <person name="Schinner F."/>
            <person name="Margesin R."/>
        </authorList>
    </citation>
    <scope>NUCLEOTIDE SEQUENCE [LARGE SCALE GENOMIC DNA]</scope>
    <source>
        <strain evidence="2 3">DSM 22271</strain>
    </source>
</reference>
<dbReference type="OrthoDB" id="7452636at2"/>
<organism evidence="2 3">
    <name type="scientific">Sphingopyxis bauzanensis</name>
    <dbReference type="NCBI Taxonomy" id="651663"/>
    <lineage>
        <taxon>Bacteria</taxon>
        <taxon>Pseudomonadati</taxon>
        <taxon>Pseudomonadota</taxon>
        <taxon>Alphaproteobacteria</taxon>
        <taxon>Sphingomonadales</taxon>
        <taxon>Sphingomonadaceae</taxon>
        <taxon>Sphingopyxis</taxon>
    </lineage>
</organism>
<sequence>MLTLLFSLALSTATTETPTTKPTTETAAKPDKKPKLVCRRLANTGSRLPERECRTQEDWDRLADTVSQQLKSAK</sequence>
<comment type="caution">
    <text evidence="2">The sequence shown here is derived from an EMBL/GenBank/DDBJ whole genome shotgun (WGS) entry which is preliminary data.</text>
</comment>
<keyword evidence="3" id="KW-1185">Reference proteome</keyword>
<feature type="region of interest" description="Disordered" evidence="1">
    <location>
        <begin position="13"/>
        <end position="32"/>
    </location>
</feature>
<name>A0A246JR80_9SPHN</name>
<evidence type="ECO:0000313" key="3">
    <source>
        <dbReference type="Proteomes" id="UP000197361"/>
    </source>
</evidence>
<evidence type="ECO:0000256" key="1">
    <source>
        <dbReference type="SAM" id="MobiDB-lite"/>
    </source>
</evidence>